<accession>A0A8C5DZL7</accession>
<evidence type="ECO:0000313" key="9">
    <source>
        <dbReference type="Proteomes" id="UP000694680"/>
    </source>
</evidence>
<keyword evidence="2 4" id="KW-0863">Zinc-finger</keyword>
<dbReference type="InterPro" id="IPR013083">
    <property type="entry name" value="Znf_RING/FYVE/PHD"/>
</dbReference>
<dbReference type="InterPro" id="IPR001965">
    <property type="entry name" value="Znf_PHD"/>
</dbReference>
<name>A0A8C5DZL7_GOUWI</name>
<proteinExistence type="predicted"/>
<dbReference type="Ensembl" id="ENSGWIT00000011506.1">
    <property type="protein sequence ID" value="ENSGWIP00000010355.1"/>
    <property type="gene ID" value="ENSGWIG00000006079.1"/>
</dbReference>
<dbReference type="InterPro" id="IPR011011">
    <property type="entry name" value="Znf_FYVE_PHD"/>
</dbReference>
<sequence>METPKEPVNAPSLQLCGNCDVAAAAVWCLDCNGGLCDKCELAHRRVSLTRNHRLHNQLVQDKPGPQSKHCDQHPSELLDLICLTCKTFTCKDCQLMNHMNHSYQFVSESMANVKKHMLAAVNPIRAQADTVNRSLRDMETRLKYIEKSKAHLRKDLLHFFNMTIKHLKTKMMDIVREIGEKSNLESKQIVSRMEALKQLQRNHAEIMEACEESQSTTEFWMVLMNWKKIKEILKITRDQDLSPPSTMSHLLVCTQQKTSEIIERMVFLQTGWIPFAVPQEEAIKDNVAQSDTIIPAKSSSSELCSTSSASTSSCSFTSSVLHQNTSTCDADAKQTTSMDSSLLVGGPTNVITDPVVQSSSTTSIATIHAPNKSLPSVCSQKSSSKIQTRRSETDLLGPTIDLSNYSVSYPETIPPPYLSSHCVTSFQTALSPHFQSNSNFVCQTVPNTSFSGSSLSVTNPNATVSKKIQYSPQPVSPNQIANPTQSSRDLTFSKSTTTFAKIPPEVRCPLIAGLLEGSIPKINQPPSVPSHYVNQTCRVQNIQKASRVPDQNLVRAPISTCARATRDSSQHLVQAPTFSSQDFIRTTGVRGLNVAARAPTQAVMVSSPNVVQTPMVSTRNLVQAPIVSTPNFVQALMVSSPNVVQAPMVSSPNFVQALMVSSPNLVQAPMISSPNVVQAPMVSSPNVVQASMVSSPNVVQTPMVSSLNVVQTPMVSCPNVVQAPTVSSPNLVQAPLVSRSNVVQASMISSPNVVQASMVFSPNFGQASMVSSPNLVQAPMVSSPNVVQASMVSSPNVVQTPMVSSLNVVQTPMVSRPNVVQAPTVSSPNLVQAPLVSTSNVVQASMVSSPNVVQAPMVSSPNVVQAPLVSSPNVVQAPMVSSPNVVQAPMVSSPNVVQAPMVSSPNVVQAPMVSSPNVVQAPMVSSPNVVQAPMVSSPNVVQAPIFPSPTSVQTTGVLGHNVPPMVPTWNVVQTPMLSSPNVVQVPMVSCPNLVQAPMVSSPKLVQTPIFPSPTFVQTTGVLGHNIAPRVPSWNIVQTPMVSGRNVVQPPIVPSPNVFQALQFPVPTSIQAVGVRTQNSVEANTAPKHQAPGVPSPNTVSASVGSLVKTMAPSIPSLGGPCPVLTVPQTELLPNVRALPFNVQGSLVLTNSETLCIPVVPQFPTVALYTLSKNTSLSDDSEDNTSNTLDPVSSGDQTLGCNLHQEDNVDNEPSTTVSEEPEPKPRESTTKVISEPATADNEPTSTVPEDPEPDENEPTTTTTEEYEQITSTYDIKAEDKLSTAERAELGTVIEHQDFKMKLFDPRVSLLRIPVSNHKPGCPLPSFHVVIEESNDQNYLKETEAYQSPTPHPSSDFIDLTDSTDEMDQDCVIMDTVLNSPVEDGLDLMEPLLLPESPFSLEVLSCSVCTSSESLIICSVCARGFHRHCHVPKVKSLSMSSWNCSLCQDLSNQSDPFSSERPAAPEDGLSLQDQRKCETLLLFLKVQTKFPMEQISKRLTLHHPSPYRNVAQFFSDVETMFNDMSQDKASHGLKKRFLEKLKQTFGPEFDTSPLTNEGQAAEKNDQSKQNLRALKRRLRNFLDQQKAKKIKME</sequence>
<evidence type="ECO:0000313" key="8">
    <source>
        <dbReference type="Ensembl" id="ENSGWIP00000010355.1"/>
    </source>
</evidence>
<dbReference type="CDD" id="cd19757">
    <property type="entry name" value="Bbox1"/>
    <property type="match status" value="1"/>
</dbReference>
<dbReference type="OrthoDB" id="1870062at2759"/>
<evidence type="ECO:0000256" key="2">
    <source>
        <dbReference type="ARBA" id="ARBA00022771"/>
    </source>
</evidence>
<reference evidence="8" key="3">
    <citation type="submission" date="2025-09" db="UniProtKB">
        <authorList>
            <consortium name="Ensembl"/>
        </authorList>
    </citation>
    <scope>IDENTIFICATION</scope>
</reference>
<dbReference type="GO" id="GO:0061630">
    <property type="term" value="F:ubiquitin protein ligase activity"/>
    <property type="evidence" value="ECO:0007669"/>
    <property type="project" value="TreeGrafter"/>
</dbReference>
<dbReference type="CDD" id="cd15541">
    <property type="entry name" value="PHD_TIF1_like"/>
    <property type="match status" value="1"/>
</dbReference>
<feature type="domain" description="B box-type" evidence="7">
    <location>
        <begin position="65"/>
        <end position="106"/>
    </location>
</feature>
<dbReference type="PANTHER" id="PTHR25462">
    <property type="entry name" value="BONUS, ISOFORM C-RELATED"/>
    <property type="match status" value="1"/>
</dbReference>
<dbReference type="Pfam" id="PF00643">
    <property type="entry name" value="zf-B_box"/>
    <property type="match status" value="1"/>
</dbReference>
<organism evidence="8 9">
    <name type="scientific">Gouania willdenowi</name>
    <name type="common">Blunt-snouted clingfish</name>
    <name type="synonym">Lepadogaster willdenowi</name>
    <dbReference type="NCBI Taxonomy" id="441366"/>
    <lineage>
        <taxon>Eukaryota</taxon>
        <taxon>Metazoa</taxon>
        <taxon>Chordata</taxon>
        <taxon>Craniata</taxon>
        <taxon>Vertebrata</taxon>
        <taxon>Euteleostomi</taxon>
        <taxon>Actinopterygii</taxon>
        <taxon>Neopterygii</taxon>
        <taxon>Teleostei</taxon>
        <taxon>Neoteleostei</taxon>
        <taxon>Acanthomorphata</taxon>
        <taxon>Ovalentaria</taxon>
        <taxon>Blenniimorphae</taxon>
        <taxon>Blenniiformes</taxon>
        <taxon>Gobiesocoidei</taxon>
        <taxon>Gobiesocidae</taxon>
        <taxon>Gobiesocinae</taxon>
        <taxon>Gouania</taxon>
    </lineage>
</organism>
<evidence type="ECO:0000256" key="5">
    <source>
        <dbReference type="SAM" id="MobiDB-lite"/>
    </source>
</evidence>
<dbReference type="Gene3D" id="3.30.40.10">
    <property type="entry name" value="Zinc/RING finger domain, C3HC4 (zinc finger)"/>
    <property type="match status" value="1"/>
</dbReference>
<evidence type="ECO:0000256" key="1">
    <source>
        <dbReference type="ARBA" id="ARBA00022723"/>
    </source>
</evidence>
<gene>
    <name evidence="8" type="primary">trim33l</name>
</gene>
<dbReference type="GO" id="GO:0060340">
    <property type="term" value="P:positive regulation of type I interferon-mediated signaling pathway"/>
    <property type="evidence" value="ECO:0007669"/>
    <property type="project" value="TreeGrafter"/>
</dbReference>
<reference evidence="8" key="2">
    <citation type="submission" date="2025-08" db="UniProtKB">
        <authorList>
            <consortium name="Ensembl"/>
        </authorList>
    </citation>
    <scope>IDENTIFICATION</scope>
</reference>
<dbReference type="PANTHER" id="PTHR25462:SF299">
    <property type="entry name" value="E3 UBIQUITIN-PROTEIN LIGASE TRIM56"/>
    <property type="match status" value="1"/>
</dbReference>
<feature type="region of interest" description="Disordered" evidence="5">
    <location>
        <begin position="1175"/>
        <end position="1265"/>
    </location>
</feature>
<feature type="domain" description="PHD-type" evidence="6">
    <location>
        <begin position="1401"/>
        <end position="1448"/>
    </location>
</feature>
<dbReference type="SUPFAM" id="SSF57845">
    <property type="entry name" value="B-box zinc-binding domain"/>
    <property type="match status" value="1"/>
</dbReference>
<dbReference type="PROSITE" id="PS50119">
    <property type="entry name" value="ZF_BBOX"/>
    <property type="match status" value="2"/>
</dbReference>
<dbReference type="InterPro" id="IPR019787">
    <property type="entry name" value="Znf_PHD-finger"/>
</dbReference>
<dbReference type="GO" id="GO:0008270">
    <property type="term" value="F:zinc ion binding"/>
    <property type="evidence" value="ECO:0007669"/>
    <property type="project" value="UniProtKB-KW"/>
</dbReference>
<dbReference type="SUPFAM" id="SSF57903">
    <property type="entry name" value="FYVE/PHD zinc finger"/>
    <property type="match status" value="1"/>
</dbReference>
<dbReference type="PROSITE" id="PS50016">
    <property type="entry name" value="ZF_PHD_2"/>
    <property type="match status" value="1"/>
</dbReference>
<feature type="compositionally biased region" description="Polar residues" evidence="5">
    <location>
        <begin position="1175"/>
        <end position="1199"/>
    </location>
</feature>
<protein>
    <submittedName>
        <fullName evidence="8">Mucin-2-like</fullName>
    </submittedName>
</protein>
<keyword evidence="1" id="KW-0479">Metal-binding</keyword>
<dbReference type="InterPro" id="IPR047153">
    <property type="entry name" value="TRIM45/56/19-like"/>
</dbReference>
<dbReference type="GO" id="GO:0045087">
    <property type="term" value="P:innate immune response"/>
    <property type="evidence" value="ECO:0007669"/>
    <property type="project" value="TreeGrafter"/>
</dbReference>
<dbReference type="Proteomes" id="UP000694680">
    <property type="component" value="Chromosome 16"/>
</dbReference>
<dbReference type="SMART" id="SM00249">
    <property type="entry name" value="PHD"/>
    <property type="match status" value="1"/>
</dbReference>
<reference evidence="8" key="1">
    <citation type="submission" date="2020-06" db="EMBL/GenBank/DDBJ databases">
        <authorList>
            <consortium name="Wellcome Sanger Institute Data Sharing"/>
        </authorList>
    </citation>
    <scope>NUCLEOTIDE SEQUENCE [LARGE SCALE GENOMIC DNA]</scope>
</reference>
<evidence type="ECO:0000259" key="7">
    <source>
        <dbReference type="PROSITE" id="PS50119"/>
    </source>
</evidence>
<dbReference type="Gene3D" id="3.30.160.60">
    <property type="entry name" value="Classic Zinc Finger"/>
    <property type="match status" value="1"/>
</dbReference>
<evidence type="ECO:0000256" key="4">
    <source>
        <dbReference type="PROSITE-ProRule" id="PRU00024"/>
    </source>
</evidence>
<evidence type="ECO:0000256" key="3">
    <source>
        <dbReference type="ARBA" id="ARBA00022833"/>
    </source>
</evidence>
<feature type="region of interest" description="Disordered" evidence="5">
    <location>
        <begin position="1546"/>
        <end position="1569"/>
    </location>
</feature>
<dbReference type="GO" id="GO:0005654">
    <property type="term" value="C:nucleoplasm"/>
    <property type="evidence" value="ECO:0007669"/>
    <property type="project" value="TreeGrafter"/>
</dbReference>
<keyword evidence="3" id="KW-0862">Zinc</keyword>
<feature type="domain" description="B box-type" evidence="7">
    <location>
        <begin position="11"/>
        <end position="57"/>
    </location>
</feature>
<dbReference type="SMART" id="SM00336">
    <property type="entry name" value="BBOX"/>
    <property type="match status" value="2"/>
</dbReference>
<dbReference type="InterPro" id="IPR000315">
    <property type="entry name" value="Znf_B-box"/>
</dbReference>
<dbReference type="InterPro" id="IPR019786">
    <property type="entry name" value="Zinc_finger_PHD-type_CS"/>
</dbReference>
<evidence type="ECO:0000259" key="6">
    <source>
        <dbReference type="PROSITE" id="PS50016"/>
    </source>
</evidence>
<dbReference type="PROSITE" id="PS01359">
    <property type="entry name" value="ZF_PHD_1"/>
    <property type="match status" value="1"/>
</dbReference>
<keyword evidence="9" id="KW-1185">Reference proteome</keyword>